<proteinExistence type="predicted"/>
<accession>A0A934NNP7</accession>
<evidence type="ECO:0000256" key="1">
    <source>
        <dbReference type="SAM" id="MobiDB-lite"/>
    </source>
</evidence>
<sequence length="185" mass="18094">MAAVAAILATAALFSPAVAAAEPVGDAAPIGDTGSAVIDGGSSIINGCVQDVGSCFGRLLDGGSSVLGTGSGILSGGSSSGPGATQSCNQSTKSGEEGVTTTTHTIGRTGPTSFDLSWDTEDIPDEIVVLYQGVPIANTGYVGGQKGTQYGSIRVDVPAGSASSVAVRVTGPSGTVWTYTVHCPV</sequence>
<feature type="signal peptide" evidence="2">
    <location>
        <begin position="1"/>
        <end position="20"/>
    </location>
</feature>
<dbReference type="Proteomes" id="UP000655868">
    <property type="component" value="Unassembled WGS sequence"/>
</dbReference>
<feature type="compositionally biased region" description="Low complexity" evidence="1">
    <location>
        <begin position="97"/>
        <end position="112"/>
    </location>
</feature>
<protein>
    <submittedName>
        <fullName evidence="3">Uncharacterized protein</fullName>
    </submittedName>
</protein>
<feature type="compositionally biased region" description="Polar residues" evidence="1">
    <location>
        <begin position="84"/>
        <end position="93"/>
    </location>
</feature>
<evidence type="ECO:0000313" key="4">
    <source>
        <dbReference type="Proteomes" id="UP000655868"/>
    </source>
</evidence>
<dbReference type="RefSeq" id="WP_199703210.1">
    <property type="nucleotide sequence ID" value="NZ_JAEMNV010000002.1"/>
</dbReference>
<evidence type="ECO:0000256" key="2">
    <source>
        <dbReference type="SAM" id="SignalP"/>
    </source>
</evidence>
<keyword evidence="4" id="KW-1185">Reference proteome</keyword>
<evidence type="ECO:0000313" key="3">
    <source>
        <dbReference type="EMBL" id="MBJ8338532.1"/>
    </source>
</evidence>
<organism evidence="3 4">
    <name type="scientific">Antrihabitans stalagmiti</name>
    <dbReference type="NCBI Taxonomy" id="2799499"/>
    <lineage>
        <taxon>Bacteria</taxon>
        <taxon>Bacillati</taxon>
        <taxon>Actinomycetota</taxon>
        <taxon>Actinomycetes</taxon>
        <taxon>Mycobacteriales</taxon>
        <taxon>Nocardiaceae</taxon>
        <taxon>Antrihabitans</taxon>
    </lineage>
</organism>
<keyword evidence="2" id="KW-0732">Signal</keyword>
<reference evidence="3" key="1">
    <citation type="submission" date="2020-12" db="EMBL/GenBank/DDBJ databases">
        <title>Antrihabitans popcorni sp. nov. and Antrihabitans auranticaus sp. nov., isolated from a larva cave.</title>
        <authorList>
            <person name="Lee S.D."/>
            <person name="Kim I.S."/>
        </authorList>
    </citation>
    <scope>NUCLEOTIDE SEQUENCE</scope>
    <source>
        <strain evidence="3">YC3-6</strain>
    </source>
</reference>
<feature type="chain" id="PRO_5037412481" evidence="2">
    <location>
        <begin position="21"/>
        <end position="185"/>
    </location>
</feature>
<comment type="caution">
    <text evidence="3">The sequence shown here is derived from an EMBL/GenBank/DDBJ whole genome shotgun (WGS) entry which is preliminary data.</text>
</comment>
<dbReference type="EMBL" id="JAEMNV010000002">
    <property type="protein sequence ID" value="MBJ8338532.1"/>
    <property type="molecule type" value="Genomic_DNA"/>
</dbReference>
<gene>
    <name evidence="3" type="ORF">JGU71_06525</name>
</gene>
<name>A0A934NNP7_9NOCA</name>
<feature type="region of interest" description="Disordered" evidence="1">
    <location>
        <begin position="77"/>
        <end position="112"/>
    </location>
</feature>
<dbReference type="AlphaFoldDB" id="A0A934NNP7"/>